<accession>A0ABX4K4R1</accession>
<reference evidence="1 2" key="1">
    <citation type="submission" date="2017-09" db="EMBL/GenBank/DDBJ databases">
        <title>FDA dAtabase for Regulatory Grade micrObial Sequences (FDA-ARGOS): Supporting development and validation of Infectious Disease Dx tests.</title>
        <authorList>
            <person name="Kerrigan L."/>
            <person name="Long C."/>
            <person name="Tallon L.J."/>
            <person name="Sadzewicz L."/>
            <person name="Ott S."/>
            <person name="Zhao X."/>
            <person name="Nagaraj S."/>
            <person name="Vavikolanu K."/>
            <person name="Aluvathingal J."/>
            <person name="Nadendla S."/>
            <person name="Sichtig H."/>
        </authorList>
    </citation>
    <scope>NUCLEOTIDE SEQUENCE [LARGE SCALE GENOMIC DNA]</scope>
    <source>
        <strain evidence="1 2">FDAARGOS_423</strain>
    </source>
</reference>
<comment type="caution">
    <text evidence="1">The sequence shown here is derived from an EMBL/GenBank/DDBJ whole genome shotgun (WGS) entry which is preliminary data.</text>
</comment>
<organism evidence="1 2">
    <name type="scientific">Clostridium sporogenes</name>
    <dbReference type="NCBI Taxonomy" id="1509"/>
    <lineage>
        <taxon>Bacteria</taxon>
        <taxon>Bacillati</taxon>
        <taxon>Bacillota</taxon>
        <taxon>Clostridia</taxon>
        <taxon>Eubacteriales</taxon>
        <taxon>Clostridiaceae</taxon>
        <taxon>Clostridium</taxon>
    </lineage>
</organism>
<dbReference type="InterPro" id="IPR023972">
    <property type="entry name" value="CHP04069_acyl_carrier-rel"/>
</dbReference>
<dbReference type="EMBL" id="PDLH01000007">
    <property type="protein sequence ID" value="PHH00048.1"/>
    <property type="molecule type" value="Genomic_DNA"/>
</dbReference>
<dbReference type="NCBIfam" id="TIGR04069">
    <property type="entry name" value="ocin_ACP_rel"/>
    <property type="match status" value="1"/>
</dbReference>
<sequence>MEKEKKLESIFEKYTNIYFDDRDNRLKDSPLLGIELNIRPIILMLILLEIESQYSIKLSRSKVINGEFSTFNSILKMIEEI</sequence>
<name>A0ABX4K4R1_CLOSG</name>
<proteinExistence type="predicted"/>
<protein>
    <submittedName>
        <fullName evidence="1">Peptide maturation system acyl carrier-related protein</fullName>
    </submittedName>
</protein>
<keyword evidence="2" id="KW-1185">Reference proteome</keyword>
<dbReference type="Proteomes" id="UP000223854">
    <property type="component" value="Unassembled WGS sequence"/>
</dbReference>
<evidence type="ECO:0000313" key="1">
    <source>
        <dbReference type="EMBL" id="PHH00048.1"/>
    </source>
</evidence>
<dbReference type="RefSeq" id="WP_045519926.1">
    <property type="nucleotide sequence ID" value="NZ_CBCRVC010000050.1"/>
</dbReference>
<evidence type="ECO:0000313" key="2">
    <source>
        <dbReference type="Proteomes" id="UP000223854"/>
    </source>
</evidence>
<gene>
    <name evidence="1" type="ORF">CRX47_09385</name>
</gene>